<dbReference type="EMBL" id="JBEZAM010000119">
    <property type="protein sequence ID" value="MEU7298415.1"/>
    <property type="molecule type" value="Genomic_DNA"/>
</dbReference>
<evidence type="ECO:0000313" key="3">
    <source>
        <dbReference type="EMBL" id="MEU7298415.1"/>
    </source>
</evidence>
<keyword evidence="4" id="KW-1185">Reference proteome</keyword>
<reference evidence="3 4" key="1">
    <citation type="submission" date="2024-06" db="EMBL/GenBank/DDBJ databases">
        <title>The Natural Products Discovery Center: Release of the First 8490 Sequenced Strains for Exploring Actinobacteria Biosynthetic Diversity.</title>
        <authorList>
            <person name="Kalkreuter E."/>
            <person name="Kautsar S.A."/>
            <person name="Yang D."/>
            <person name="Bader C.D."/>
            <person name="Teijaro C.N."/>
            <person name="Fluegel L."/>
            <person name="Davis C.M."/>
            <person name="Simpson J.R."/>
            <person name="Lauterbach L."/>
            <person name="Steele A.D."/>
            <person name="Gui C."/>
            <person name="Meng S."/>
            <person name="Li G."/>
            <person name="Viehrig K."/>
            <person name="Ye F."/>
            <person name="Su P."/>
            <person name="Kiefer A.F."/>
            <person name="Nichols A."/>
            <person name="Cepeda A.J."/>
            <person name="Yan W."/>
            <person name="Fan B."/>
            <person name="Jiang Y."/>
            <person name="Adhikari A."/>
            <person name="Zheng C.-J."/>
            <person name="Schuster L."/>
            <person name="Cowan T.M."/>
            <person name="Smanski M.J."/>
            <person name="Chevrette M.G."/>
            <person name="De Carvalho L.P.S."/>
            <person name="Shen B."/>
        </authorList>
    </citation>
    <scope>NUCLEOTIDE SEQUENCE [LARGE SCALE GENOMIC DNA]</scope>
    <source>
        <strain evidence="3 4">NPDC045705</strain>
    </source>
</reference>
<feature type="region of interest" description="Disordered" evidence="1">
    <location>
        <begin position="27"/>
        <end position="77"/>
    </location>
</feature>
<evidence type="ECO:0000313" key="4">
    <source>
        <dbReference type="Proteomes" id="UP001551210"/>
    </source>
</evidence>
<accession>A0ABV3D7P8</accession>
<name>A0ABV3D7P8_STREX</name>
<evidence type="ECO:0000259" key="2">
    <source>
        <dbReference type="Pfam" id="PF09851"/>
    </source>
</evidence>
<feature type="compositionally biased region" description="Low complexity" evidence="1">
    <location>
        <begin position="34"/>
        <end position="77"/>
    </location>
</feature>
<dbReference type="InterPro" id="IPR018649">
    <property type="entry name" value="SHOCT"/>
</dbReference>
<dbReference type="Proteomes" id="UP001551210">
    <property type="component" value="Unassembled WGS sequence"/>
</dbReference>
<comment type="caution">
    <text evidence="3">The sequence shown here is derived from an EMBL/GenBank/DDBJ whole genome shotgun (WGS) entry which is preliminary data.</text>
</comment>
<dbReference type="Pfam" id="PF09851">
    <property type="entry name" value="SHOCT"/>
    <property type="match status" value="1"/>
</dbReference>
<evidence type="ECO:0000256" key="1">
    <source>
        <dbReference type="SAM" id="MobiDB-lite"/>
    </source>
</evidence>
<dbReference type="RefSeq" id="WP_359217377.1">
    <property type="nucleotide sequence ID" value="NZ_JBEZAM010000119.1"/>
</dbReference>
<organism evidence="3 4">
    <name type="scientific">Streptomyces exfoliatus</name>
    <name type="common">Streptomyces hydrogenans</name>
    <dbReference type="NCBI Taxonomy" id="1905"/>
    <lineage>
        <taxon>Bacteria</taxon>
        <taxon>Bacillati</taxon>
        <taxon>Actinomycetota</taxon>
        <taxon>Actinomycetes</taxon>
        <taxon>Kitasatosporales</taxon>
        <taxon>Streptomycetaceae</taxon>
        <taxon>Streptomyces</taxon>
    </lineage>
</organism>
<gene>
    <name evidence="3" type="ORF">AB0A76_35390</name>
</gene>
<sequence length="110" mass="11388">MPLPRRMGRPGLLGTMARTAVITGTASAVSNRMQRGAAERQQQQLAAQAQEQALGDQTAPAAARTAPPAPAQAPAATDRVAQLTALAELKAQGLLTDEEFAAEKARVLSS</sequence>
<proteinExistence type="predicted"/>
<feature type="domain" description="SHOCT" evidence="2">
    <location>
        <begin position="81"/>
        <end position="108"/>
    </location>
</feature>
<protein>
    <submittedName>
        <fullName evidence="3">SHOCT domain-containing protein</fullName>
    </submittedName>
</protein>